<dbReference type="OrthoDB" id="4570768at2"/>
<dbReference type="Proteomes" id="UP000255082">
    <property type="component" value="Unassembled WGS sequence"/>
</dbReference>
<dbReference type="Gene3D" id="3.30.1310.10">
    <property type="entry name" value="Nucleoid-associated protein YbaB-like domain"/>
    <property type="match status" value="1"/>
</dbReference>
<dbReference type="RefSeq" id="WP_062963350.1">
    <property type="nucleotide sequence ID" value="NZ_JAJFOE010000001.1"/>
</dbReference>
<evidence type="ECO:0000313" key="3">
    <source>
        <dbReference type="Proteomes" id="UP000255082"/>
    </source>
</evidence>
<protein>
    <submittedName>
        <fullName evidence="2">Uncharacterized BCR, YbaB family COG0718</fullName>
    </submittedName>
</protein>
<dbReference type="SUPFAM" id="SSF82607">
    <property type="entry name" value="YbaB-like"/>
    <property type="match status" value="1"/>
</dbReference>
<dbReference type="InterPro" id="IPR004401">
    <property type="entry name" value="YbaB/EbfC"/>
</dbReference>
<dbReference type="GO" id="GO:0003677">
    <property type="term" value="F:DNA binding"/>
    <property type="evidence" value="ECO:0007669"/>
    <property type="project" value="InterPro"/>
</dbReference>
<sequence length="143" mass="15559">MTDPLAPEDNDFRRQARMEINNMLDAYEEQKASLAGIRAHLDSVRIQASSVDDTVTVSVDSAGIVTEIKLQPAAMRAKPDDLARKLTEVIREAAAHAGKYTAEKIAPVTDIVGTLPDLPDLLPGAPSLRDPFPDSTEDDTRSY</sequence>
<reference evidence="2 3" key="1">
    <citation type="submission" date="2018-06" db="EMBL/GenBank/DDBJ databases">
        <authorList>
            <consortium name="Pathogen Informatics"/>
            <person name="Doyle S."/>
        </authorList>
    </citation>
    <scope>NUCLEOTIDE SEQUENCE [LARGE SCALE GENOMIC DNA]</scope>
    <source>
        <strain evidence="2 3">NCTC13184</strain>
    </source>
</reference>
<accession>A0A378WNZ6</accession>
<evidence type="ECO:0000256" key="1">
    <source>
        <dbReference type="SAM" id="MobiDB-lite"/>
    </source>
</evidence>
<dbReference type="EMBL" id="UGRU01000001">
    <property type="protein sequence ID" value="SUA42457.1"/>
    <property type="molecule type" value="Genomic_DNA"/>
</dbReference>
<organism evidence="2 3">
    <name type="scientific">Nocardia africana</name>
    <dbReference type="NCBI Taxonomy" id="134964"/>
    <lineage>
        <taxon>Bacteria</taxon>
        <taxon>Bacillati</taxon>
        <taxon>Actinomycetota</taxon>
        <taxon>Actinomycetes</taxon>
        <taxon>Mycobacteriales</taxon>
        <taxon>Nocardiaceae</taxon>
        <taxon>Nocardia</taxon>
    </lineage>
</organism>
<dbReference type="AlphaFoldDB" id="A0A378WNZ6"/>
<name>A0A378WNZ6_9NOCA</name>
<gene>
    <name evidence="2" type="ORF">NCTC13184_01812</name>
</gene>
<evidence type="ECO:0000313" key="2">
    <source>
        <dbReference type="EMBL" id="SUA42457.1"/>
    </source>
</evidence>
<dbReference type="InterPro" id="IPR036894">
    <property type="entry name" value="YbaB-like_sf"/>
</dbReference>
<dbReference type="Pfam" id="PF02575">
    <property type="entry name" value="YbaB_DNA_bd"/>
    <property type="match status" value="1"/>
</dbReference>
<proteinExistence type="predicted"/>
<feature type="region of interest" description="Disordered" evidence="1">
    <location>
        <begin position="119"/>
        <end position="143"/>
    </location>
</feature>